<dbReference type="PANTHER" id="PTHR22780">
    <property type="entry name" value="ADAPTIN, ALPHA/GAMMA/EPSILON"/>
    <property type="match status" value="1"/>
</dbReference>
<evidence type="ECO:0000259" key="6">
    <source>
        <dbReference type="Pfam" id="PF01602"/>
    </source>
</evidence>
<comment type="subcellular location">
    <subcellularLocation>
        <location evidence="1">Endomembrane system</location>
    </subcellularLocation>
</comment>
<reference evidence="7" key="1">
    <citation type="submission" date="2023-03" db="EMBL/GenBank/DDBJ databases">
        <authorList>
            <person name="Steffen K."/>
            <person name="Cardenas P."/>
        </authorList>
    </citation>
    <scope>NUCLEOTIDE SEQUENCE</scope>
</reference>
<dbReference type="SUPFAM" id="SSF48371">
    <property type="entry name" value="ARM repeat"/>
    <property type="match status" value="1"/>
</dbReference>
<evidence type="ECO:0000256" key="2">
    <source>
        <dbReference type="ARBA" id="ARBA00022448"/>
    </source>
</evidence>
<evidence type="ECO:0000256" key="3">
    <source>
        <dbReference type="ARBA" id="ARBA00022927"/>
    </source>
</evidence>
<comment type="caution">
    <text evidence="7">The sequence shown here is derived from an EMBL/GenBank/DDBJ whole genome shotgun (WGS) entry which is preliminary data.</text>
</comment>
<organism evidence="7 8">
    <name type="scientific">Geodia barretti</name>
    <name type="common">Barrett's horny sponge</name>
    <dbReference type="NCBI Taxonomy" id="519541"/>
    <lineage>
        <taxon>Eukaryota</taxon>
        <taxon>Metazoa</taxon>
        <taxon>Porifera</taxon>
        <taxon>Demospongiae</taxon>
        <taxon>Heteroscleromorpha</taxon>
        <taxon>Tetractinellida</taxon>
        <taxon>Astrophorina</taxon>
        <taxon>Geodiidae</taxon>
        <taxon>Geodia</taxon>
    </lineage>
</organism>
<proteinExistence type="predicted"/>
<feature type="region of interest" description="Disordered" evidence="5">
    <location>
        <begin position="136"/>
        <end position="182"/>
    </location>
</feature>
<feature type="compositionally biased region" description="Low complexity" evidence="5">
    <location>
        <begin position="145"/>
        <end position="169"/>
    </location>
</feature>
<protein>
    <submittedName>
        <fullName evidence="7">AP-2 complex subunit alpha-2</fullName>
    </submittedName>
</protein>
<keyword evidence="4" id="KW-0472">Membrane</keyword>
<evidence type="ECO:0000313" key="7">
    <source>
        <dbReference type="EMBL" id="CAI8017166.1"/>
    </source>
</evidence>
<dbReference type="InterPro" id="IPR011989">
    <property type="entry name" value="ARM-like"/>
</dbReference>
<dbReference type="InterPro" id="IPR002553">
    <property type="entry name" value="Clathrin/coatomer_adapt-like_N"/>
</dbReference>
<dbReference type="InterPro" id="IPR016024">
    <property type="entry name" value="ARM-type_fold"/>
</dbReference>
<evidence type="ECO:0000256" key="5">
    <source>
        <dbReference type="SAM" id="MobiDB-lite"/>
    </source>
</evidence>
<dbReference type="Proteomes" id="UP001174909">
    <property type="component" value="Unassembled WGS sequence"/>
</dbReference>
<gene>
    <name evidence="7" type="ORF">GBAR_LOCUS10466</name>
</gene>
<dbReference type="AlphaFoldDB" id="A0AA35RVM1"/>
<dbReference type="Pfam" id="PF01602">
    <property type="entry name" value="Adaptin_N"/>
    <property type="match status" value="1"/>
</dbReference>
<name>A0AA35RVM1_GEOBA</name>
<keyword evidence="8" id="KW-1185">Reference proteome</keyword>
<dbReference type="GO" id="GO:0012505">
    <property type="term" value="C:endomembrane system"/>
    <property type="evidence" value="ECO:0007669"/>
    <property type="project" value="UniProtKB-SubCell"/>
</dbReference>
<sequence>MTSPCLHSRPMVQFQLLHSKFHLCSATTRALLLSVYIKFVNLFPEIKPHIQQVLQSDHQARNPDQELQQRSIEYLKLSNIASTDTLATVLEEMPPFPEKESSLLSKLYQTAPWTAKLHLDKAAAPAKPVELTVSGTVTPSVANGPSPQKPQTTPTTSLIDTTPAPVAAAQPPPPPTDPNTASLLVDVFATPSLQPAPHPLSLSSLL</sequence>
<accession>A0AA35RVM1</accession>
<feature type="domain" description="Clathrin/coatomer adaptor adaptin-like N-terminal" evidence="6">
    <location>
        <begin position="9"/>
        <end position="79"/>
    </location>
</feature>
<dbReference type="InterPro" id="IPR050840">
    <property type="entry name" value="Adaptor_Complx_Large_Subunit"/>
</dbReference>
<dbReference type="EMBL" id="CASHTH010001598">
    <property type="protein sequence ID" value="CAI8017166.1"/>
    <property type="molecule type" value="Genomic_DNA"/>
</dbReference>
<keyword evidence="3" id="KW-0653">Protein transport</keyword>
<dbReference type="Gene3D" id="1.25.10.10">
    <property type="entry name" value="Leucine-rich Repeat Variant"/>
    <property type="match status" value="1"/>
</dbReference>
<evidence type="ECO:0000256" key="1">
    <source>
        <dbReference type="ARBA" id="ARBA00004308"/>
    </source>
</evidence>
<dbReference type="GO" id="GO:0030117">
    <property type="term" value="C:membrane coat"/>
    <property type="evidence" value="ECO:0007669"/>
    <property type="project" value="InterPro"/>
</dbReference>
<dbReference type="GO" id="GO:0006886">
    <property type="term" value="P:intracellular protein transport"/>
    <property type="evidence" value="ECO:0007669"/>
    <property type="project" value="InterPro"/>
</dbReference>
<dbReference type="GO" id="GO:0016192">
    <property type="term" value="P:vesicle-mediated transport"/>
    <property type="evidence" value="ECO:0007669"/>
    <property type="project" value="InterPro"/>
</dbReference>
<evidence type="ECO:0000256" key="4">
    <source>
        <dbReference type="ARBA" id="ARBA00023136"/>
    </source>
</evidence>
<evidence type="ECO:0000313" key="8">
    <source>
        <dbReference type="Proteomes" id="UP001174909"/>
    </source>
</evidence>
<keyword evidence="2" id="KW-0813">Transport</keyword>